<gene>
    <name evidence="2" type="ORF">F8M41_019462</name>
</gene>
<dbReference type="EMBL" id="WTPW01000503">
    <property type="protein sequence ID" value="KAF0504791.1"/>
    <property type="molecule type" value="Genomic_DNA"/>
</dbReference>
<keyword evidence="2" id="KW-0032">Aminotransferase</keyword>
<feature type="region of interest" description="Disordered" evidence="1">
    <location>
        <begin position="93"/>
        <end position="115"/>
    </location>
</feature>
<dbReference type="InterPro" id="IPR001544">
    <property type="entry name" value="Aminotrans_IV"/>
</dbReference>
<dbReference type="Pfam" id="PF01063">
    <property type="entry name" value="Aminotran_4"/>
    <property type="match status" value="1"/>
</dbReference>
<organism evidence="2 3">
    <name type="scientific">Gigaspora margarita</name>
    <dbReference type="NCBI Taxonomy" id="4874"/>
    <lineage>
        <taxon>Eukaryota</taxon>
        <taxon>Fungi</taxon>
        <taxon>Fungi incertae sedis</taxon>
        <taxon>Mucoromycota</taxon>
        <taxon>Glomeromycotina</taxon>
        <taxon>Glomeromycetes</taxon>
        <taxon>Diversisporales</taxon>
        <taxon>Gigasporaceae</taxon>
        <taxon>Gigaspora</taxon>
    </lineage>
</organism>
<dbReference type="InterPro" id="IPR036038">
    <property type="entry name" value="Aminotransferase-like"/>
</dbReference>
<evidence type="ECO:0000313" key="2">
    <source>
        <dbReference type="EMBL" id="KAF0504791.1"/>
    </source>
</evidence>
<dbReference type="Proteomes" id="UP000439903">
    <property type="component" value="Unassembled WGS sequence"/>
</dbReference>
<comment type="caution">
    <text evidence="2">The sequence shown here is derived from an EMBL/GenBank/DDBJ whole genome shotgun (WGS) entry which is preliminary data.</text>
</comment>
<dbReference type="InterPro" id="IPR043132">
    <property type="entry name" value="BCAT-like_C"/>
</dbReference>
<dbReference type="OrthoDB" id="59470at2759"/>
<proteinExistence type="predicted"/>
<evidence type="ECO:0000313" key="3">
    <source>
        <dbReference type="Proteomes" id="UP000439903"/>
    </source>
</evidence>
<accession>A0A8H4AJW3</accession>
<dbReference type="SUPFAM" id="SSF56752">
    <property type="entry name" value="D-aminoacid aminotransferase-like PLP-dependent enzymes"/>
    <property type="match status" value="1"/>
</dbReference>
<name>A0A8H4AJW3_GIGMA</name>
<reference evidence="2 3" key="1">
    <citation type="journal article" date="2019" name="Environ. Microbiol.">
        <title>At the nexus of three kingdoms: the genome of the mycorrhizal fungus Gigaspora margarita provides insights into plant, endobacterial and fungal interactions.</title>
        <authorList>
            <person name="Venice F."/>
            <person name="Ghignone S."/>
            <person name="Salvioli di Fossalunga A."/>
            <person name="Amselem J."/>
            <person name="Novero M."/>
            <person name="Xianan X."/>
            <person name="Sedzielewska Toro K."/>
            <person name="Morin E."/>
            <person name="Lipzen A."/>
            <person name="Grigoriev I.V."/>
            <person name="Henrissat B."/>
            <person name="Martin F.M."/>
            <person name="Bonfante P."/>
        </authorList>
    </citation>
    <scope>NUCLEOTIDE SEQUENCE [LARGE SCALE GENOMIC DNA]</scope>
    <source>
        <strain evidence="2 3">BEG34</strain>
    </source>
</reference>
<evidence type="ECO:0000256" key="1">
    <source>
        <dbReference type="SAM" id="MobiDB-lite"/>
    </source>
</evidence>
<dbReference type="Gene3D" id="3.20.10.10">
    <property type="entry name" value="D-amino Acid Aminotransferase, subunit A, domain 2"/>
    <property type="match status" value="1"/>
</dbReference>
<sequence>METTKQTFKKTEPLSVVVGRLKTMNGESLSGSDFAISETRISPNDFLLQYPRGAYTSARTVNRTAIMDLQGHIKRTCDSLKLIKFQNSENISIERNQDESNNNVSEERIEETEPDYVTQEMAPYRDPEIFKGLVIPLLKTGLTKYFEIEEETPWHIKGVGEVKVIWIVCYSFKESRPILEIYFTPLHAPSSSKCRVEVYGEPRKIAEVKDSQWIRDRKDLEASLRPGFNEILLYDSNTRNIYEGLTSNFFAVMYNPDTRLPIVVTAPLHFVLEGTIRKIVTMICERDGIDLRSWFPNLDDVVHWEGAFITSTSRLVLPIELIHCRDGRPPIKIPIGNETVEHIKREVEKEILNRTYPIM</sequence>
<protein>
    <submittedName>
        <fullName evidence="2">D-aminoacid aminotransferase-like PLP-dependent enzyme</fullName>
    </submittedName>
</protein>
<keyword evidence="2" id="KW-0808">Transferase</keyword>
<dbReference type="PANTHER" id="PTHR47703:SF2">
    <property type="entry name" value="D-AMINOACID AMINOTRANSFERASE-LIKE PLP-DEPENDENT ENZYMES SUPERFAMILY PROTEIN"/>
    <property type="match status" value="1"/>
</dbReference>
<dbReference type="AlphaFoldDB" id="A0A8H4AJW3"/>
<feature type="compositionally biased region" description="Polar residues" evidence="1">
    <location>
        <begin position="93"/>
        <end position="104"/>
    </location>
</feature>
<dbReference type="GO" id="GO:0008483">
    <property type="term" value="F:transaminase activity"/>
    <property type="evidence" value="ECO:0007669"/>
    <property type="project" value="UniProtKB-KW"/>
</dbReference>
<keyword evidence="3" id="KW-1185">Reference proteome</keyword>
<dbReference type="PANTHER" id="PTHR47703">
    <property type="entry name" value="D-AMINOACID AMINOTRANSFERASE-LIKE PLP-DEPENDENT ENZYMES SUPERFAMILY PROTEIN"/>
    <property type="match status" value="1"/>
</dbReference>